<dbReference type="EMBL" id="JBBWWR010000005">
    <property type="protein sequence ID" value="KAK8966544.1"/>
    <property type="molecule type" value="Genomic_DNA"/>
</dbReference>
<protein>
    <recommendedName>
        <fullName evidence="3">Retrotransposon gag domain-containing protein</fullName>
    </recommendedName>
</protein>
<organism evidence="1 2">
    <name type="scientific">Platanthera guangdongensis</name>
    <dbReference type="NCBI Taxonomy" id="2320717"/>
    <lineage>
        <taxon>Eukaryota</taxon>
        <taxon>Viridiplantae</taxon>
        <taxon>Streptophyta</taxon>
        <taxon>Embryophyta</taxon>
        <taxon>Tracheophyta</taxon>
        <taxon>Spermatophyta</taxon>
        <taxon>Magnoliopsida</taxon>
        <taxon>Liliopsida</taxon>
        <taxon>Asparagales</taxon>
        <taxon>Orchidaceae</taxon>
        <taxon>Orchidoideae</taxon>
        <taxon>Orchideae</taxon>
        <taxon>Orchidinae</taxon>
        <taxon>Platanthera</taxon>
    </lineage>
</organism>
<evidence type="ECO:0000313" key="2">
    <source>
        <dbReference type="Proteomes" id="UP001412067"/>
    </source>
</evidence>
<evidence type="ECO:0008006" key="3">
    <source>
        <dbReference type="Google" id="ProtNLM"/>
    </source>
</evidence>
<accession>A0ABR2MSF6</accession>
<dbReference type="Proteomes" id="UP001412067">
    <property type="component" value="Unassembled WGS sequence"/>
</dbReference>
<evidence type="ECO:0000313" key="1">
    <source>
        <dbReference type="EMBL" id="KAK8966544.1"/>
    </source>
</evidence>
<proteinExistence type="predicted"/>
<comment type="caution">
    <text evidence="1">The sequence shown here is derived from an EMBL/GenBank/DDBJ whole genome shotgun (WGS) entry which is preliminary data.</text>
</comment>
<gene>
    <name evidence="1" type="ORF">KSP40_PGU000985</name>
</gene>
<name>A0ABR2MSF6_9ASPA</name>
<sequence length="86" mass="9671">MNDFLHLKQRKLTVSEYEIEFSKLSWFAPGLVSVEADRVKRFLGGLRSDIQKLANAYGAVSYASAVEAALRVEAIENAKNRGQQLR</sequence>
<keyword evidence="2" id="KW-1185">Reference proteome</keyword>
<reference evidence="1 2" key="1">
    <citation type="journal article" date="2022" name="Nat. Plants">
        <title>Genomes of leafy and leafless Platanthera orchids illuminate the evolution of mycoheterotrophy.</title>
        <authorList>
            <person name="Li M.H."/>
            <person name="Liu K.W."/>
            <person name="Li Z."/>
            <person name="Lu H.C."/>
            <person name="Ye Q.L."/>
            <person name="Zhang D."/>
            <person name="Wang J.Y."/>
            <person name="Li Y.F."/>
            <person name="Zhong Z.M."/>
            <person name="Liu X."/>
            <person name="Yu X."/>
            <person name="Liu D.K."/>
            <person name="Tu X.D."/>
            <person name="Liu B."/>
            <person name="Hao Y."/>
            <person name="Liao X.Y."/>
            <person name="Jiang Y.T."/>
            <person name="Sun W.H."/>
            <person name="Chen J."/>
            <person name="Chen Y.Q."/>
            <person name="Ai Y."/>
            <person name="Zhai J.W."/>
            <person name="Wu S.S."/>
            <person name="Zhou Z."/>
            <person name="Hsiao Y.Y."/>
            <person name="Wu W.L."/>
            <person name="Chen Y.Y."/>
            <person name="Lin Y.F."/>
            <person name="Hsu J.L."/>
            <person name="Li C.Y."/>
            <person name="Wang Z.W."/>
            <person name="Zhao X."/>
            <person name="Zhong W.Y."/>
            <person name="Ma X.K."/>
            <person name="Ma L."/>
            <person name="Huang J."/>
            <person name="Chen G.Z."/>
            <person name="Huang M.Z."/>
            <person name="Huang L."/>
            <person name="Peng D.H."/>
            <person name="Luo Y.B."/>
            <person name="Zou S.Q."/>
            <person name="Chen S.P."/>
            <person name="Lan S."/>
            <person name="Tsai W.C."/>
            <person name="Van de Peer Y."/>
            <person name="Liu Z.J."/>
        </authorList>
    </citation>
    <scope>NUCLEOTIDE SEQUENCE [LARGE SCALE GENOMIC DNA]</scope>
    <source>
        <strain evidence="1">Lor288</strain>
    </source>
</reference>